<evidence type="ECO:0000313" key="3">
    <source>
        <dbReference type="EMBL" id="PAE89695.1"/>
    </source>
</evidence>
<dbReference type="Proteomes" id="UP000216207">
    <property type="component" value="Unassembled WGS sequence"/>
</dbReference>
<comment type="similarity">
    <text evidence="1">Belongs to the ComF/GntX family.</text>
</comment>
<gene>
    <name evidence="3" type="ORF">CHH72_05415</name>
</gene>
<feature type="domain" description="Phosphoribosyltransferase" evidence="2">
    <location>
        <begin position="173"/>
        <end position="232"/>
    </location>
</feature>
<dbReference type="Gene3D" id="3.40.50.2020">
    <property type="match status" value="1"/>
</dbReference>
<organism evidence="3 4">
    <name type="scientific">Shouchella clausii</name>
    <name type="common">Alkalihalobacillus clausii</name>
    <dbReference type="NCBI Taxonomy" id="79880"/>
    <lineage>
        <taxon>Bacteria</taxon>
        <taxon>Bacillati</taxon>
        <taxon>Bacillota</taxon>
        <taxon>Bacilli</taxon>
        <taxon>Bacillales</taxon>
        <taxon>Bacillaceae</taxon>
        <taxon>Shouchella</taxon>
    </lineage>
</organism>
<reference evidence="3 4" key="1">
    <citation type="submission" date="2017-07" db="EMBL/GenBank/DDBJ databases">
        <title>Isolation and whole genome analysis of endospore-forming bacteria from heroin.</title>
        <authorList>
            <person name="Kalinowski J."/>
            <person name="Ahrens B."/>
            <person name="Al-Dilaimi A."/>
            <person name="Winkler A."/>
            <person name="Wibberg D."/>
            <person name="Schleenbecker U."/>
            <person name="Ruckert C."/>
            <person name="Wolfel R."/>
            <person name="Grass G."/>
        </authorList>
    </citation>
    <scope>NUCLEOTIDE SEQUENCE [LARGE SCALE GENOMIC DNA]</scope>
    <source>
        <strain evidence="3 4">7539</strain>
    </source>
</reference>
<comment type="caution">
    <text evidence="3">The sequence shown here is derived from an EMBL/GenBank/DDBJ whole genome shotgun (WGS) entry which is preliminary data.</text>
</comment>
<name>A0A268P318_SHOCL</name>
<dbReference type="Pfam" id="PF00156">
    <property type="entry name" value="Pribosyltran"/>
    <property type="match status" value="1"/>
</dbReference>
<proteinExistence type="inferred from homology"/>
<dbReference type="RefSeq" id="WP_095326239.1">
    <property type="nucleotide sequence ID" value="NZ_NPCC01000006.1"/>
</dbReference>
<dbReference type="PANTHER" id="PTHR47505:SF1">
    <property type="entry name" value="DNA UTILIZATION PROTEIN YHGH"/>
    <property type="match status" value="1"/>
</dbReference>
<dbReference type="AlphaFoldDB" id="A0A268P318"/>
<evidence type="ECO:0000259" key="2">
    <source>
        <dbReference type="Pfam" id="PF00156"/>
    </source>
</evidence>
<dbReference type="InterPro" id="IPR051910">
    <property type="entry name" value="ComF/GntX_DNA_util-trans"/>
</dbReference>
<dbReference type="CDD" id="cd06223">
    <property type="entry name" value="PRTases_typeI"/>
    <property type="match status" value="1"/>
</dbReference>
<sequence length="234" mass="26259">MNHCLLCGSTYWERVSLARLVVAEREYLCGNCARKLEPVKSGCRKCGKWCGGSEQNCCLDCKLWRAKHEDDPLVRNCSLYYYNPFLKELLSAYKYRGDAALAQMFASQLKQTIRRKFRCHSLTYVPLSADRLQERGFNQSELLLTVSGLPASSVLARVDQAAAKQSKKTRENRIKSYKKNPFCVLSRKTSDIAGKDFLVVDDIYTTGTTVRQAAAILLAHGAKSVSSLTVARAK</sequence>
<dbReference type="PANTHER" id="PTHR47505">
    <property type="entry name" value="DNA UTILIZATION PROTEIN YHGH"/>
    <property type="match status" value="1"/>
</dbReference>
<evidence type="ECO:0000313" key="4">
    <source>
        <dbReference type="Proteomes" id="UP000216207"/>
    </source>
</evidence>
<dbReference type="InterPro" id="IPR029057">
    <property type="entry name" value="PRTase-like"/>
</dbReference>
<protein>
    <recommendedName>
        <fullName evidence="2">Phosphoribosyltransferase domain-containing protein</fullName>
    </recommendedName>
</protein>
<dbReference type="SUPFAM" id="SSF53271">
    <property type="entry name" value="PRTase-like"/>
    <property type="match status" value="1"/>
</dbReference>
<accession>A0A268P318</accession>
<dbReference type="EMBL" id="NPCC01000006">
    <property type="protein sequence ID" value="PAE89695.1"/>
    <property type="molecule type" value="Genomic_DNA"/>
</dbReference>
<dbReference type="InterPro" id="IPR000836">
    <property type="entry name" value="PRTase_dom"/>
</dbReference>
<evidence type="ECO:0000256" key="1">
    <source>
        <dbReference type="ARBA" id="ARBA00008007"/>
    </source>
</evidence>